<dbReference type="EMBL" id="JAAXLS010000075">
    <property type="protein sequence ID" value="NKQ59027.1"/>
    <property type="molecule type" value="Genomic_DNA"/>
</dbReference>
<protein>
    <submittedName>
        <fullName evidence="3">Uncharacterized protein</fullName>
    </submittedName>
</protein>
<evidence type="ECO:0000313" key="3">
    <source>
        <dbReference type="EMBL" id="NKQ59027.1"/>
    </source>
</evidence>
<gene>
    <name evidence="3" type="ORF">HFP15_39915</name>
</gene>
<keyword evidence="1" id="KW-0175">Coiled coil</keyword>
<proteinExistence type="predicted"/>
<feature type="region of interest" description="Disordered" evidence="2">
    <location>
        <begin position="127"/>
        <end position="192"/>
    </location>
</feature>
<feature type="coiled-coil region" evidence="1">
    <location>
        <begin position="61"/>
        <end position="88"/>
    </location>
</feature>
<evidence type="ECO:0000256" key="1">
    <source>
        <dbReference type="SAM" id="Coils"/>
    </source>
</evidence>
<dbReference type="Proteomes" id="UP000715441">
    <property type="component" value="Unassembled WGS sequence"/>
</dbReference>
<comment type="caution">
    <text evidence="3">The sequence shown here is derived from an EMBL/GenBank/DDBJ whole genome shotgun (WGS) entry which is preliminary data.</text>
</comment>
<evidence type="ECO:0000313" key="4">
    <source>
        <dbReference type="Proteomes" id="UP000715441"/>
    </source>
</evidence>
<dbReference type="RefSeq" id="WP_168523415.1">
    <property type="nucleotide sequence ID" value="NZ_JAAXLS010000075.1"/>
</dbReference>
<organism evidence="3 4">
    <name type="scientific">Amycolatopsis acididurans</name>
    <dbReference type="NCBI Taxonomy" id="2724524"/>
    <lineage>
        <taxon>Bacteria</taxon>
        <taxon>Bacillati</taxon>
        <taxon>Actinomycetota</taxon>
        <taxon>Actinomycetes</taxon>
        <taxon>Pseudonocardiales</taxon>
        <taxon>Pseudonocardiaceae</taxon>
        <taxon>Amycolatopsis</taxon>
    </lineage>
</organism>
<feature type="compositionally biased region" description="Low complexity" evidence="2">
    <location>
        <begin position="170"/>
        <end position="180"/>
    </location>
</feature>
<sequence>MVEQDGTRPRRRRRSSEVDDQLAELLAKRDTLDADKAERDRIEKEALRRYAEAQVQLAGIDSETRRRVDELQQQIADVQQKARDDRAAGEQVQAEALAALNGDPVGRKAEELAQLFDLPIKRVRRMIREGKPGKAPGSAASSVSSPRPTKDAPHGSAARSDAGTTALSNPAPTAAARTVAPPSPATDGATSA</sequence>
<reference evidence="3 4" key="1">
    <citation type="submission" date="2020-04" db="EMBL/GenBank/DDBJ databases">
        <title>Novel species.</title>
        <authorList>
            <person name="Teo W.F.A."/>
            <person name="Lipun K."/>
            <person name="Srisuk N."/>
            <person name="Duangmal K."/>
        </authorList>
    </citation>
    <scope>NUCLEOTIDE SEQUENCE [LARGE SCALE GENOMIC DNA]</scope>
    <source>
        <strain evidence="3 4">K13G38</strain>
    </source>
</reference>
<name>A0ABX1JGW2_9PSEU</name>
<evidence type="ECO:0000256" key="2">
    <source>
        <dbReference type="SAM" id="MobiDB-lite"/>
    </source>
</evidence>
<keyword evidence="4" id="KW-1185">Reference proteome</keyword>
<accession>A0ABX1JGW2</accession>
<feature type="compositionally biased region" description="Low complexity" evidence="2">
    <location>
        <begin position="133"/>
        <end position="146"/>
    </location>
</feature>